<dbReference type="InterPro" id="IPR016208">
    <property type="entry name" value="Ald_Oxase/xanthine_DH-like"/>
</dbReference>
<organism evidence="2 3">
    <name type="scientific">Eruca vesicaria subsp. sativa</name>
    <name type="common">Garden rocket</name>
    <name type="synonym">Eruca sativa</name>
    <dbReference type="NCBI Taxonomy" id="29727"/>
    <lineage>
        <taxon>Eukaryota</taxon>
        <taxon>Viridiplantae</taxon>
        <taxon>Streptophyta</taxon>
        <taxon>Embryophyta</taxon>
        <taxon>Tracheophyta</taxon>
        <taxon>Spermatophyta</taxon>
        <taxon>Magnoliopsida</taxon>
        <taxon>eudicotyledons</taxon>
        <taxon>Gunneridae</taxon>
        <taxon>Pentapetalae</taxon>
        <taxon>rosids</taxon>
        <taxon>malvids</taxon>
        <taxon>Brassicales</taxon>
        <taxon>Brassicaceae</taxon>
        <taxon>Brassiceae</taxon>
        <taxon>Eruca</taxon>
    </lineage>
</organism>
<proteinExistence type="predicted"/>
<reference evidence="2 3" key="1">
    <citation type="submission" date="2022-03" db="EMBL/GenBank/DDBJ databases">
        <authorList>
            <person name="Macdonald S."/>
            <person name="Ahmed S."/>
            <person name="Newling K."/>
        </authorList>
    </citation>
    <scope>NUCLEOTIDE SEQUENCE [LARGE SCALE GENOMIC DNA]</scope>
</reference>
<dbReference type="Proteomes" id="UP001642260">
    <property type="component" value="Unassembled WGS sequence"/>
</dbReference>
<dbReference type="PANTHER" id="PTHR11908">
    <property type="entry name" value="XANTHINE DEHYDROGENASE"/>
    <property type="match status" value="1"/>
</dbReference>
<dbReference type="PANTHER" id="PTHR11908:SF135">
    <property type="entry name" value="INDOLE-3-ACETALDEHYDE OXIDASE"/>
    <property type="match status" value="1"/>
</dbReference>
<evidence type="ECO:0000259" key="1">
    <source>
        <dbReference type="Pfam" id="PF20256"/>
    </source>
</evidence>
<feature type="domain" description="Aldehyde oxidase/xanthine dehydrogenase second molybdopterin binding" evidence="1">
    <location>
        <begin position="124"/>
        <end position="259"/>
    </location>
</feature>
<dbReference type="Gene3D" id="3.40.50.150">
    <property type="entry name" value="Vaccinia Virus protein VP39"/>
    <property type="match status" value="1"/>
</dbReference>
<gene>
    <name evidence="2" type="ORF">ERUC_LOCUS36691</name>
</gene>
<evidence type="ECO:0000313" key="2">
    <source>
        <dbReference type="EMBL" id="CAH8384208.1"/>
    </source>
</evidence>
<evidence type="ECO:0000313" key="3">
    <source>
        <dbReference type="Proteomes" id="UP001642260"/>
    </source>
</evidence>
<dbReference type="InterPro" id="IPR029063">
    <property type="entry name" value="SAM-dependent_MTases_sf"/>
</dbReference>
<dbReference type="SUPFAM" id="SSF53335">
    <property type="entry name" value="S-adenosyl-L-methionine-dependent methyltransferases"/>
    <property type="match status" value="1"/>
</dbReference>
<sequence>MFGDADVFGRSSDEFDSGVVAGDVYMTGGTGGETAGQNGDVDGFPLKPNKLFMQEAIGTEYGEGFEKTNVLWLCLFNYEEKAKRENPIRMSAKTVLELEAGIGRFTGELAQKAGEVIALDFIESAIKKKRKVVNEFNASSKWRKRGISCVPAVYGVSLRLTPGRVSVLSDGSIVVEVPGIEIGQGLWTKVKQMAAFSLGLIQCSTTSDELLEKICVIQADTLSLVQGSVTGGSTSSEASSEAVRICCDGLVERLLPVKTALEEKT</sequence>
<comment type="caution">
    <text evidence="2">The sequence shown here is derived from an EMBL/GenBank/DDBJ whole genome shotgun (WGS) entry which is preliminary data.</text>
</comment>
<protein>
    <recommendedName>
        <fullName evidence="1">Aldehyde oxidase/xanthine dehydrogenase second molybdopterin binding domain-containing protein</fullName>
    </recommendedName>
</protein>
<dbReference type="EMBL" id="CAKOAT010608487">
    <property type="protein sequence ID" value="CAH8384208.1"/>
    <property type="molecule type" value="Genomic_DNA"/>
</dbReference>
<dbReference type="InterPro" id="IPR037165">
    <property type="entry name" value="AldOxase/xan_DH_Mopterin-bd_sf"/>
</dbReference>
<accession>A0ABC8LKI3</accession>
<dbReference type="Pfam" id="PF20256">
    <property type="entry name" value="MoCoBD_2"/>
    <property type="match status" value="1"/>
</dbReference>
<dbReference type="AlphaFoldDB" id="A0ABC8LKI3"/>
<name>A0ABC8LKI3_ERUVS</name>
<dbReference type="Gene3D" id="3.30.365.10">
    <property type="entry name" value="Aldehyde oxidase/xanthine dehydrogenase, molybdopterin binding domain"/>
    <property type="match status" value="1"/>
</dbReference>
<keyword evidence="3" id="KW-1185">Reference proteome</keyword>
<dbReference type="InterPro" id="IPR046867">
    <property type="entry name" value="AldOxase/xan_DH_MoCoBD2"/>
</dbReference>
<dbReference type="SUPFAM" id="SSF56003">
    <property type="entry name" value="Molybdenum cofactor-binding domain"/>
    <property type="match status" value="1"/>
</dbReference>